<feature type="domain" description="Outer membrane protein beta-barrel" evidence="3">
    <location>
        <begin position="6"/>
        <end position="193"/>
    </location>
</feature>
<dbReference type="RefSeq" id="WP_203165891.1">
    <property type="nucleotide sequence ID" value="NZ_JAEVLS010000001.1"/>
</dbReference>
<dbReference type="EMBL" id="JAEVLS010000001">
    <property type="protein sequence ID" value="MBM0103940.1"/>
    <property type="molecule type" value="Genomic_DNA"/>
</dbReference>
<proteinExistence type="predicted"/>
<evidence type="ECO:0000259" key="3">
    <source>
        <dbReference type="Pfam" id="PF13505"/>
    </source>
</evidence>
<protein>
    <submittedName>
        <fullName evidence="4">Porin family protein</fullName>
    </submittedName>
</protein>
<evidence type="ECO:0000256" key="2">
    <source>
        <dbReference type="SAM" id="SignalP"/>
    </source>
</evidence>
<evidence type="ECO:0000313" key="4">
    <source>
        <dbReference type="EMBL" id="MBM0103940.1"/>
    </source>
</evidence>
<feature type="signal peptide" evidence="2">
    <location>
        <begin position="1"/>
        <end position="19"/>
    </location>
</feature>
<dbReference type="SUPFAM" id="SSF56925">
    <property type="entry name" value="OMPA-like"/>
    <property type="match status" value="1"/>
</dbReference>
<gene>
    <name evidence="4" type="ORF">JM946_04260</name>
</gene>
<evidence type="ECO:0000313" key="5">
    <source>
        <dbReference type="Proteomes" id="UP000661077"/>
    </source>
</evidence>
<dbReference type="Gene3D" id="2.40.160.20">
    <property type="match status" value="1"/>
</dbReference>
<organism evidence="4 5">
    <name type="scientific">Steroidobacter gossypii</name>
    <dbReference type="NCBI Taxonomy" id="2805490"/>
    <lineage>
        <taxon>Bacteria</taxon>
        <taxon>Pseudomonadati</taxon>
        <taxon>Pseudomonadota</taxon>
        <taxon>Gammaproteobacteria</taxon>
        <taxon>Steroidobacterales</taxon>
        <taxon>Steroidobacteraceae</taxon>
        <taxon>Steroidobacter</taxon>
    </lineage>
</organism>
<dbReference type="Pfam" id="PF13505">
    <property type="entry name" value="OMP_b-brl"/>
    <property type="match status" value="1"/>
</dbReference>
<sequence length="193" mass="21333">MRRLLLPLVLLAASPAAMAIDPELQGLYIGGGIGEATVELENEDSFADFKGDDTGYKFILGYRIIDWVAVELNYARYGEAEDEFLGFTIENEFTALSVSALGMLPLGQWDLFGRAGIANVEGDFRVVNLPGSADSDDNIEPMFGLGAQFRPMPNLGLRVEWELISLDIDDDDDDDRDGDDWVDMISFGVTYKF</sequence>
<comment type="caution">
    <text evidence="4">The sequence shown here is derived from an EMBL/GenBank/DDBJ whole genome shotgun (WGS) entry which is preliminary data.</text>
</comment>
<accession>A0ABS1WSK2</accession>
<reference evidence="4 5" key="1">
    <citation type="journal article" date="2021" name="Int. J. Syst. Evol. Microbiol.">
        <title>Steroidobacter gossypii sp. nov., isolated from soil of cotton cropping field.</title>
        <authorList>
            <person name="Huang R."/>
            <person name="Yang S."/>
            <person name="Zhen C."/>
            <person name="Liu W."/>
        </authorList>
    </citation>
    <scope>NUCLEOTIDE SEQUENCE [LARGE SCALE GENOMIC DNA]</scope>
    <source>
        <strain evidence="4 5">S1-65</strain>
    </source>
</reference>
<dbReference type="InterPro" id="IPR011250">
    <property type="entry name" value="OMP/PagP_B-barrel"/>
</dbReference>
<evidence type="ECO:0000256" key="1">
    <source>
        <dbReference type="ARBA" id="ARBA00022729"/>
    </source>
</evidence>
<keyword evidence="5" id="KW-1185">Reference proteome</keyword>
<name>A0ABS1WSK2_9GAMM</name>
<dbReference type="Proteomes" id="UP000661077">
    <property type="component" value="Unassembled WGS sequence"/>
</dbReference>
<feature type="chain" id="PRO_5047250515" evidence="2">
    <location>
        <begin position="20"/>
        <end position="193"/>
    </location>
</feature>
<keyword evidence="1 2" id="KW-0732">Signal</keyword>
<dbReference type="InterPro" id="IPR027385">
    <property type="entry name" value="Beta-barrel_OMP"/>
</dbReference>